<reference evidence="1 2" key="1">
    <citation type="submission" date="2016-10" db="EMBL/GenBank/DDBJ databases">
        <authorList>
            <person name="de Groot N.N."/>
        </authorList>
    </citation>
    <scope>NUCLEOTIDE SEQUENCE [LARGE SCALE GENOMIC DNA]</scope>
    <source>
        <strain evidence="1 2">CGMCC 4.5506</strain>
    </source>
</reference>
<keyword evidence="1" id="KW-0255">Endonuclease</keyword>
<dbReference type="InterPro" id="IPR044925">
    <property type="entry name" value="His-Me_finger_sf"/>
</dbReference>
<keyword evidence="1" id="KW-0540">Nuclease</keyword>
<gene>
    <name evidence="1" type="ORF">SAMN05421630_11594</name>
</gene>
<proteinExistence type="predicted"/>
<organism evidence="1 2">
    <name type="scientific">Prauserella marina</name>
    <dbReference type="NCBI Taxonomy" id="530584"/>
    <lineage>
        <taxon>Bacteria</taxon>
        <taxon>Bacillati</taxon>
        <taxon>Actinomycetota</taxon>
        <taxon>Actinomycetes</taxon>
        <taxon>Pseudonocardiales</taxon>
        <taxon>Pseudonocardiaceae</taxon>
        <taxon>Prauserella</taxon>
    </lineage>
</organism>
<dbReference type="STRING" id="530584.SAMN05421630_11594"/>
<dbReference type="EMBL" id="FMZE01000015">
    <property type="protein sequence ID" value="SDD96996.1"/>
    <property type="molecule type" value="Genomic_DNA"/>
</dbReference>
<protein>
    <submittedName>
        <fullName evidence="1">HNH endonuclease</fullName>
    </submittedName>
</protein>
<evidence type="ECO:0000313" key="2">
    <source>
        <dbReference type="Proteomes" id="UP000199494"/>
    </source>
</evidence>
<dbReference type="SUPFAM" id="SSF54060">
    <property type="entry name" value="His-Me finger endonucleases"/>
    <property type="match status" value="1"/>
</dbReference>
<dbReference type="KEGG" id="pmad:BAY61_32300"/>
<sequence length="182" mass="19925">MDITQIPPYATPSSWARFLRKAVVTANHTIWIGALADDGYGRFHGPNYGDGDLPADRRGETVRVSRWLWWARHGPLPARTVVMHTCDLPICTKLEHLRPGTQRENLAMAAGRDRLAHVAPGGSRIDRADRRGQAGQSRAIRSAVCAALAAGIDDPHELARIVDEVIALGNSYADQLSLFDIA</sequence>
<dbReference type="Pfam" id="PF13392">
    <property type="entry name" value="HNH_3"/>
    <property type="match status" value="1"/>
</dbReference>
<accession>A0A222W1E8</accession>
<name>A0A222W1E8_9PSEU</name>
<keyword evidence="1" id="KW-0378">Hydrolase</keyword>
<keyword evidence="2" id="KW-1185">Reference proteome</keyword>
<dbReference type="GO" id="GO:0004519">
    <property type="term" value="F:endonuclease activity"/>
    <property type="evidence" value="ECO:0007669"/>
    <property type="project" value="UniProtKB-KW"/>
</dbReference>
<dbReference type="AlphaFoldDB" id="A0A222W1E8"/>
<dbReference type="InterPro" id="IPR003615">
    <property type="entry name" value="HNH_nuc"/>
</dbReference>
<dbReference type="Proteomes" id="UP000199494">
    <property type="component" value="Unassembled WGS sequence"/>
</dbReference>
<evidence type="ECO:0000313" key="1">
    <source>
        <dbReference type="EMBL" id="SDD96996.1"/>
    </source>
</evidence>